<evidence type="ECO:0000313" key="2">
    <source>
        <dbReference type="EnsemblPlants" id="KRG96559"/>
    </source>
</evidence>
<dbReference type="Proteomes" id="UP000008827">
    <property type="component" value="Chromosome 19"/>
</dbReference>
<sequence length="72" mass="8428">MIPYTHPYGCLFDSKYRFFLTRKPQGNNSECDPTLTVVTQFKSFKNNPKFYYDHSTKTANYITNSISYPSGR</sequence>
<evidence type="ECO:0000313" key="3">
    <source>
        <dbReference type="Proteomes" id="UP000008827"/>
    </source>
</evidence>
<dbReference type="InParanoid" id="A0A0R0ER63"/>
<dbReference type="EMBL" id="CM000852">
    <property type="protein sequence ID" value="KRG96559.1"/>
    <property type="molecule type" value="Genomic_DNA"/>
</dbReference>
<evidence type="ECO:0000313" key="1">
    <source>
        <dbReference type="EMBL" id="KRG96559.1"/>
    </source>
</evidence>
<protein>
    <submittedName>
        <fullName evidence="1 2">Uncharacterized protein</fullName>
    </submittedName>
</protein>
<keyword evidence="3" id="KW-1185">Reference proteome</keyword>
<proteinExistence type="predicted"/>
<dbReference type="AlphaFoldDB" id="A0A0R0ER63"/>
<gene>
    <name evidence="1" type="ORF">GLYMA_19G218600</name>
</gene>
<accession>A0A0R0ER63</accession>
<reference evidence="1 2" key="1">
    <citation type="journal article" date="2010" name="Nature">
        <title>Genome sequence of the palaeopolyploid soybean.</title>
        <authorList>
            <person name="Schmutz J."/>
            <person name="Cannon S.B."/>
            <person name="Schlueter J."/>
            <person name="Ma J."/>
            <person name="Mitros T."/>
            <person name="Nelson W."/>
            <person name="Hyten D.L."/>
            <person name="Song Q."/>
            <person name="Thelen J.J."/>
            <person name="Cheng J."/>
            <person name="Xu D."/>
            <person name="Hellsten U."/>
            <person name="May G.D."/>
            <person name="Yu Y."/>
            <person name="Sakurai T."/>
            <person name="Umezawa T."/>
            <person name="Bhattacharyya M.K."/>
            <person name="Sandhu D."/>
            <person name="Valliyodan B."/>
            <person name="Lindquist E."/>
            <person name="Peto M."/>
            <person name="Grant D."/>
            <person name="Shu S."/>
            <person name="Goodstein D."/>
            <person name="Barry K."/>
            <person name="Futrell-Griggs M."/>
            <person name="Abernathy B."/>
            <person name="Du J."/>
            <person name="Tian Z."/>
            <person name="Zhu L."/>
            <person name="Gill N."/>
            <person name="Joshi T."/>
            <person name="Libault M."/>
            <person name="Sethuraman A."/>
            <person name="Zhang X.-C."/>
            <person name="Shinozaki K."/>
            <person name="Nguyen H.T."/>
            <person name="Wing R.A."/>
            <person name="Cregan P."/>
            <person name="Specht J."/>
            <person name="Grimwood J."/>
            <person name="Rokhsar D."/>
            <person name="Stacey G."/>
            <person name="Shoemaker R.C."/>
            <person name="Jackson S.A."/>
        </authorList>
    </citation>
    <scope>NUCLEOTIDE SEQUENCE</scope>
    <source>
        <strain evidence="2">cv. Williams 82</strain>
        <tissue evidence="1">Callus</tissue>
    </source>
</reference>
<reference evidence="2" key="2">
    <citation type="submission" date="2018-02" db="UniProtKB">
        <authorList>
            <consortium name="EnsemblPlants"/>
        </authorList>
    </citation>
    <scope>IDENTIFICATION</scope>
    <source>
        <strain evidence="2">Williams 82</strain>
    </source>
</reference>
<dbReference type="EnsemblPlants" id="KRG96559">
    <property type="protein sequence ID" value="KRG96559"/>
    <property type="gene ID" value="GLYMA_19G218600"/>
</dbReference>
<name>A0A0R0ER63_SOYBN</name>
<reference evidence="1" key="3">
    <citation type="submission" date="2018-07" db="EMBL/GenBank/DDBJ databases">
        <title>WGS assembly of Glycine max.</title>
        <authorList>
            <person name="Schmutz J."/>
            <person name="Cannon S."/>
            <person name="Schlueter J."/>
            <person name="Ma J."/>
            <person name="Mitros T."/>
            <person name="Nelson W."/>
            <person name="Hyten D."/>
            <person name="Song Q."/>
            <person name="Thelen J."/>
            <person name="Cheng J."/>
            <person name="Xu D."/>
            <person name="Hellsten U."/>
            <person name="May G."/>
            <person name="Yu Y."/>
            <person name="Sakurai T."/>
            <person name="Umezawa T."/>
            <person name="Bhattacharyya M."/>
            <person name="Sandhu D."/>
            <person name="Valliyodan B."/>
            <person name="Lindquist E."/>
            <person name="Peto M."/>
            <person name="Grant D."/>
            <person name="Shu S."/>
            <person name="Goodstein D."/>
            <person name="Barry K."/>
            <person name="Futrell-Griggs M."/>
            <person name="Abernathy B."/>
            <person name="Du J."/>
            <person name="Tian Z."/>
            <person name="Zhu L."/>
            <person name="Gill N."/>
            <person name="Joshi T."/>
            <person name="Libault M."/>
            <person name="Sethuraman A."/>
            <person name="Zhang X."/>
            <person name="Shinozaki K."/>
            <person name="Nguyen H."/>
            <person name="Wing R."/>
            <person name="Cregan P."/>
            <person name="Specht J."/>
            <person name="Grimwood J."/>
            <person name="Rokhsar D."/>
            <person name="Stacey G."/>
            <person name="Shoemaker R."/>
            <person name="Jackson S."/>
        </authorList>
    </citation>
    <scope>NUCLEOTIDE SEQUENCE</scope>
    <source>
        <tissue evidence="1">Callus</tissue>
    </source>
</reference>
<organism evidence="1">
    <name type="scientific">Glycine max</name>
    <name type="common">Soybean</name>
    <name type="synonym">Glycine hispida</name>
    <dbReference type="NCBI Taxonomy" id="3847"/>
    <lineage>
        <taxon>Eukaryota</taxon>
        <taxon>Viridiplantae</taxon>
        <taxon>Streptophyta</taxon>
        <taxon>Embryophyta</taxon>
        <taxon>Tracheophyta</taxon>
        <taxon>Spermatophyta</taxon>
        <taxon>Magnoliopsida</taxon>
        <taxon>eudicotyledons</taxon>
        <taxon>Gunneridae</taxon>
        <taxon>Pentapetalae</taxon>
        <taxon>rosids</taxon>
        <taxon>fabids</taxon>
        <taxon>Fabales</taxon>
        <taxon>Fabaceae</taxon>
        <taxon>Papilionoideae</taxon>
        <taxon>50 kb inversion clade</taxon>
        <taxon>NPAAA clade</taxon>
        <taxon>indigoferoid/millettioid clade</taxon>
        <taxon>Phaseoleae</taxon>
        <taxon>Glycine</taxon>
        <taxon>Glycine subgen. Soja</taxon>
    </lineage>
</organism>
<dbReference type="Gramene" id="KRG96559">
    <property type="protein sequence ID" value="KRG96559"/>
    <property type="gene ID" value="GLYMA_19G218600"/>
</dbReference>